<comment type="caution">
    <text evidence="1">The sequence shown here is derived from an EMBL/GenBank/DDBJ whole genome shotgun (WGS) entry which is preliminary data.</text>
</comment>
<gene>
    <name evidence="1" type="ORF">C1645_744762</name>
</gene>
<accession>A0A397S8N5</accession>
<dbReference type="Proteomes" id="UP000265703">
    <property type="component" value="Unassembled WGS sequence"/>
</dbReference>
<dbReference type="STRING" id="658196.A0A397S8N5"/>
<proteinExistence type="predicted"/>
<dbReference type="EMBL" id="QKYT01000844">
    <property type="protein sequence ID" value="RIA81116.1"/>
    <property type="molecule type" value="Genomic_DNA"/>
</dbReference>
<keyword evidence="2" id="KW-1185">Reference proteome</keyword>
<dbReference type="AlphaFoldDB" id="A0A397S8N5"/>
<organism evidence="1 2">
    <name type="scientific">Glomus cerebriforme</name>
    <dbReference type="NCBI Taxonomy" id="658196"/>
    <lineage>
        <taxon>Eukaryota</taxon>
        <taxon>Fungi</taxon>
        <taxon>Fungi incertae sedis</taxon>
        <taxon>Mucoromycota</taxon>
        <taxon>Glomeromycotina</taxon>
        <taxon>Glomeromycetes</taxon>
        <taxon>Glomerales</taxon>
        <taxon>Glomeraceae</taxon>
        <taxon>Glomus</taxon>
    </lineage>
</organism>
<evidence type="ECO:0000313" key="1">
    <source>
        <dbReference type="EMBL" id="RIA81116.1"/>
    </source>
</evidence>
<protein>
    <submittedName>
        <fullName evidence="1">Uncharacterized protein</fullName>
    </submittedName>
</protein>
<sequence>MSTSKQYSARSVLNSYLKKYSKWSYRGFLNVCRDKIVNLSLSNDWHDLDDSWASQFLEEAGKLDEKNKKSWKEKVKLERDGKGLQTYWEGVIKECGKGLKKRKLEDKENIEPKRKKKSVEKCKPYPCIRSWTTNGVIRPDQKTMYYYVDPAETNMDLIKRILSVIIVGTFGILELNSNNDYDSPFNIRDPLQNPNLSKKQVQKLFKEFEFEHKLKVEPKVIEDIYMQTNGHAGMVCLCGSVIEKMKILDDYGNFNFASWKGLVFTSLNRNIYDYGTFNKIIKDLLKEEAKPIVDLLRLKFLSNSDPVTITSSQDLIYSYNLVRYGILNPIDNHSNIFMISSPLLRSVILRYVLPNIFKYCPSTDIPKRLDQSIDMIKALKDAVHIFDKENIRLAALHSYKTAHVPIGGCFNVLVPRESVYQQQLAGIFINWISSIGFEIMSQYHITKGKKHCYSDLVITAPSSLPGKPTAILELLATSTKKELDEHFKRTLKYAQLLRKSLFIRDIWVIHFTCEDEPDYHWPTKKQREKGLNAIMFWHNHDFTSAYMSACYNNENGNMIEIIKEYIV</sequence>
<evidence type="ECO:0000313" key="2">
    <source>
        <dbReference type="Proteomes" id="UP000265703"/>
    </source>
</evidence>
<name>A0A397S8N5_9GLOM</name>
<dbReference type="OrthoDB" id="2369467at2759"/>
<reference evidence="1 2" key="1">
    <citation type="submission" date="2018-06" db="EMBL/GenBank/DDBJ databases">
        <title>Comparative genomics reveals the genomic features of Rhizophagus irregularis, R. cerebriforme, R. diaphanum and Gigaspora rosea, and their symbiotic lifestyle signature.</title>
        <authorList>
            <person name="Morin E."/>
            <person name="San Clemente H."/>
            <person name="Chen E.C.H."/>
            <person name="De La Providencia I."/>
            <person name="Hainaut M."/>
            <person name="Kuo A."/>
            <person name="Kohler A."/>
            <person name="Murat C."/>
            <person name="Tang N."/>
            <person name="Roy S."/>
            <person name="Loubradou J."/>
            <person name="Henrissat B."/>
            <person name="Grigoriev I.V."/>
            <person name="Corradi N."/>
            <person name="Roux C."/>
            <person name="Martin F.M."/>
        </authorList>
    </citation>
    <scope>NUCLEOTIDE SEQUENCE [LARGE SCALE GENOMIC DNA]</scope>
    <source>
        <strain evidence="1 2">DAOM 227022</strain>
    </source>
</reference>